<dbReference type="GO" id="GO:0003676">
    <property type="term" value="F:nucleic acid binding"/>
    <property type="evidence" value="ECO:0007669"/>
    <property type="project" value="InterPro"/>
</dbReference>
<dbReference type="PANTHER" id="PTHR46060:SF1">
    <property type="entry name" value="MARINER MOS1 TRANSPOSASE-LIKE PROTEIN"/>
    <property type="match status" value="1"/>
</dbReference>
<keyword evidence="2" id="KW-1185">Reference proteome</keyword>
<reference evidence="1" key="1">
    <citation type="submission" date="2020-08" db="EMBL/GenBank/DDBJ databases">
        <title>Genome sequencing and assembly of the red palm weevil Rhynchophorus ferrugineus.</title>
        <authorList>
            <person name="Dias G.B."/>
            <person name="Bergman C.M."/>
            <person name="Manee M."/>
        </authorList>
    </citation>
    <scope>NUCLEOTIDE SEQUENCE</scope>
    <source>
        <strain evidence="1">AA-2017</strain>
        <tissue evidence="1">Whole larva</tissue>
    </source>
</reference>
<dbReference type="Proteomes" id="UP000625711">
    <property type="component" value="Unassembled WGS sequence"/>
</dbReference>
<evidence type="ECO:0008006" key="3">
    <source>
        <dbReference type="Google" id="ProtNLM"/>
    </source>
</evidence>
<sequence length="147" mass="17453">MSTEDGIFGYEKALSKWVPRGLTFDQKQRRVDDSKQCLKMIKRNKAEFLRRYVIMDETWLHHFTLKSNRQSFEWTAYDEPAPKRGKMQLRPVLKQMTNRTTKMAFLFPLCTYDMVDVDYIPAEQLMQVSSEAAYSKKTDFNTIRSTM</sequence>
<dbReference type="InterPro" id="IPR036397">
    <property type="entry name" value="RNaseH_sf"/>
</dbReference>
<dbReference type="InterPro" id="IPR052709">
    <property type="entry name" value="Transposase-MT_Hybrid"/>
</dbReference>
<accession>A0A834HT71</accession>
<proteinExistence type="predicted"/>
<name>A0A834HT71_RHYFE</name>
<dbReference type="EMBL" id="JAACXV010014341">
    <property type="protein sequence ID" value="KAF7268130.1"/>
    <property type="molecule type" value="Genomic_DNA"/>
</dbReference>
<dbReference type="Gene3D" id="3.30.420.10">
    <property type="entry name" value="Ribonuclease H-like superfamily/Ribonuclease H"/>
    <property type="match status" value="1"/>
</dbReference>
<dbReference type="PANTHER" id="PTHR46060">
    <property type="entry name" value="MARINER MOS1 TRANSPOSASE-LIKE PROTEIN"/>
    <property type="match status" value="1"/>
</dbReference>
<organism evidence="1 2">
    <name type="scientific">Rhynchophorus ferrugineus</name>
    <name type="common">Red palm weevil</name>
    <name type="synonym">Curculio ferrugineus</name>
    <dbReference type="NCBI Taxonomy" id="354439"/>
    <lineage>
        <taxon>Eukaryota</taxon>
        <taxon>Metazoa</taxon>
        <taxon>Ecdysozoa</taxon>
        <taxon>Arthropoda</taxon>
        <taxon>Hexapoda</taxon>
        <taxon>Insecta</taxon>
        <taxon>Pterygota</taxon>
        <taxon>Neoptera</taxon>
        <taxon>Endopterygota</taxon>
        <taxon>Coleoptera</taxon>
        <taxon>Polyphaga</taxon>
        <taxon>Cucujiformia</taxon>
        <taxon>Curculionidae</taxon>
        <taxon>Dryophthorinae</taxon>
        <taxon>Rhynchophorus</taxon>
    </lineage>
</organism>
<gene>
    <name evidence="1" type="ORF">GWI33_018693</name>
</gene>
<protein>
    <recommendedName>
        <fullName evidence="3">Transposase</fullName>
    </recommendedName>
</protein>
<evidence type="ECO:0000313" key="2">
    <source>
        <dbReference type="Proteomes" id="UP000625711"/>
    </source>
</evidence>
<evidence type="ECO:0000313" key="1">
    <source>
        <dbReference type="EMBL" id="KAF7268130.1"/>
    </source>
</evidence>
<dbReference type="AlphaFoldDB" id="A0A834HT71"/>
<comment type="caution">
    <text evidence="1">The sequence shown here is derived from an EMBL/GenBank/DDBJ whole genome shotgun (WGS) entry which is preliminary data.</text>
</comment>